<dbReference type="CDD" id="cd00082">
    <property type="entry name" value="HisKA"/>
    <property type="match status" value="1"/>
</dbReference>
<dbReference type="SUPFAM" id="SSF47384">
    <property type="entry name" value="Homodimeric domain of signal transducing histidine kinase"/>
    <property type="match status" value="1"/>
</dbReference>
<dbReference type="SUPFAM" id="SSF55874">
    <property type="entry name" value="ATPase domain of HSP90 chaperone/DNA topoisomerase II/histidine kinase"/>
    <property type="match status" value="1"/>
</dbReference>
<dbReference type="PROSITE" id="PS50110">
    <property type="entry name" value="RESPONSE_REGULATORY"/>
    <property type="match status" value="1"/>
</dbReference>
<feature type="coiled-coil region" evidence="7">
    <location>
        <begin position="146"/>
        <end position="180"/>
    </location>
</feature>
<dbReference type="AlphaFoldDB" id="B6INV2"/>
<feature type="domain" description="Histidine kinase" evidence="8">
    <location>
        <begin position="187"/>
        <end position="409"/>
    </location>
</feature>
<accession>B6INV2</accession>
<proteinExistence type="predicted"/>
<reference evidence="10 11" key="1">
    <citation type="journal article" date="2010" name="BMC Genomics">
        <title>Metabolic flexibility revealed in the genome of the cyst-forming alpha-1 proteobacterium Rhodospirillum centenum.</title>
        <authorList>
            <person name="Lu Y.K."/>
            <person name="Marden J."/>
            <person name="Han M."/>
            <person name="Swingley W.D."/>
            <person name="Mastrian S.D."/>
            <person name="Chowdhury S.R."/>
            <person name="Hao J."/>
            <person name="Helmy T."/>
            <person name="Kim S."/>
            <person name="Kurdoglu A.A."/>
            <person name="Matthies H.J."/>
            <person name="Rollo D."/>
            <person name="Stothard P."/>
            <person name="Blankenship R.E."/>
            <person name="Bauer C.E."/>
            <person name="Touchman J.W."/>
        </authorList>
    </citation>
    <scope>NUCLEOTIDE SEQUENCE [LARGE SCALE GENOMIC DNA]</scope>
    <source>
        <strain evidence="11">ATCC 51521 / SW</strain>
    </source>
</reference>
<dbReference type="STRING" id="414684.RC1_1890"/>
<dbReference type="SMART" id="SM00388">
    <property type="entry name" value="HisKA"/>
    <property type="match status" value="1"/>
</dbReference>
<dbReference type="InterPro" id="IPR005467">
    <property type="entry name" value="His_kinase_dom"/>
</dbReference>
<dbReference type="RefSeq" id="WP_012567071.1">
    <property type="nucleotide sequence ID" value="NC_011420.2"/>
</dbReference>
<organism evidence="10 11">
    <name type="scientific">Rhodospirillum centenum (strain ATCC 51521 / SW)</name>
    <dbReference type="NCBI Taxonomy" id="414684"/>
    <lineage>
        <taxon>Bacteria</taxon>
        <taxon>Pseudomonadati</taxon>
        <taxon>Pseudomonadota</taxon>
        <taxon>Alphaproteobacteria</taxon>
        <taxon>Rhodospirillales</taxon>
        <taxon>Rhodospirillaceae</taxon>
        <taxon>Rhodospirillum</taxon>
    </lineage>
</organism>
<dbReference type="PANTHER" id="PTHR43047:SF72">
    <property type="entry name" value="OSMOSENSING HISTIDINE PROTEIN KINASE SLN1"/>
    <property type="match status" value="1"/>
</dbReference>
<evidence type="ECO:0000313" key="10">
    <source>
        <dbReference type="EMBL" id="ACI99286.1"/>
    </source>
</evidence>
<dbReference type="SUPFAM" id="SSF52172">
    <property type="entry name" value="CheY-like"/>
    <property type="match status" value="1"/>
</dbReference>
<evidence type="ECO:0000256" key="4">
    <source>
        <dbReference type="ARBA" id="ARBA00022679"/>
    </source>
</evidence>
<comment type="catalytic activity">
    <reaction evidence="1">
        <text>ATP + protein L-histidine = ADP + protein N-phospho-L-histidine.</text>
        <dbReference type="EC" id="2.7.13.3"/>
    </reaction>
</comment>
<dbReference type="Proteomes" id="UP000001591">
    <property type="component" value="Chromosome"/>
</dbReference>
<dbReference type="KEGG" id="rce:RC1_1890"/>
<dbReference type="InterPro" id="IPR003661">
    <property type="entry name" value="HisK_dim/P_dom"/>
</dbReference>
<dbReference type="EC" id="2.7.13.3" evidence="2"/>
<protein>
    <recommendedName>
        <fullName evidence="2">histidine kinase</fullName>
        <ecNumber evidence="2">2.7.13.3</ecNumber>
    </recommendedName>
</protein>
<dbReference type="PANTHER" id="PTHR43047">
    <property type="entry name" value="TWO-COMPONENT HISTIDINE PROTEIN KINASE"/>
    <property type="match status" value="1"/>
</dbReference>
<dbReference type="PRINTS" id="PR00344">
    <property type="entry name" value="BCTRLSENSOR"/>
</dbReference>
<dbReference type="Pfam" id="PF02518">
    <property type="entry name" value="HATPase_c"/>
    <property type="match status" value="1"/>
</dbReference>
<dbReference type="SMART" id="SM00448">
    <property type="entry name" value="REC"/>
    <property type="match status" value="1"/>
</dbReference>
<feature type="domain" description="Response regulatory" evidence="9">
    <location>
        <begin position="9"/>
        <end position="126"/>
    </location>
</feature>
<dbReference type="GO" id="GO:0005886">
    <property type="term" value="C:plasma membrane"/>
    <property type="evidence" value="ECO:0007669"/>
    <property type="project" value="TreeGrafter"/>
</dbReference>
<dbReference type="InterPro" id="IPR036890">
    <property type="entry name" value="HATPase_C_sf"/>
</dbReference>
<evidence type="ECO:0000256" key="1">
    <source>
        <dbReference type="ARBA" id="ARBA00000085"/>
    </source>
</evidence>
<dbReference type="InterPro" id="IPR011006">
    <property type="entry name" value="CheY-like_superfamily"/>
</dbReference>
<name>B6INV2_RHOCS</name>
<evidence type="ECO:0000259" key="9">
    <source>
        <dbReference type="PROSITE" id="PS50110"/>
    </source>
</evidence>
<gene>
    <name evidence="10" type="primary">pleC</name>
    <name evidence="10" type="ordered locus">RC1_1890</name>
</gene>
<dbReference type="EMBL" id="CP000613">
    <property type="protein sequence ID" value="ACI99286.1"/>
    <property type="molecule type" value="Genomic_DNA"/>
</dbReference>
<dbReference type="GO" id="GO:0009927">
    <property type="term" value="F:histidine phosphotransfer kinase activity"/>
    <property type="evidence" value="ECO:0007669"/>
    <property type="project" value="TreeGrafter"/>
</dbReference>
<evidence type="ECO:0000256" key="6">
    <source>
        <dbReference type="PROSITE-ProRule" id="PRU00169"/>
    </source>
</evidence>
<dbReference type="InterPro" id="IPR003594">
    <property type="entry name" value="HATPase_dom"/>
</dbReference>
<keyword evidence="11" id="KW-1185">Reference proteome</keyword>
<evidence type="ECO:0000256" key="2">
    <source>
        <dbReference type="ARBA" id="ARBA00012438"/>
    </source>
</evidence>
<dbReference type="SMART" id="SM00387">
    <property type="entry name" value="HATPase_c"/>
    <property type="match status" value="1"/>
</dbReference>
<dbReference type="PROSITE" id="PS50109">
    <property type="entry name" value="HIS_KIN"/>
    <property type="match status" value="1"/>
</dbReference>
<dbReference type="InterPro" id="IPR001789">
    <property type="entry name" value="Sig_transdc_resp-reg_receiver"/>
</dbReference>
<dbReference type="eggNOG" id="COG2205">
    <property type="taxonomic scope" value="Bacteria"/>
</dbReference>
<evidence type="ECO:0000256" key="7">
    <source>
        <dbReference type="SAM" id="Coils"/>
    </source>
</evidence>
<keyword evidence="4" id="KW-0808">Transferase</keyword>
<dbReference type="eggNOG" id="COG3706">
    <property type="taxonomic scope" value="Bacteria"/>
</dbReference>
<dbReference type="Pfam" id="PF00072">
    <property type="entry name" value="Response_reg"/>
    <property type="match status" value="1"/>
</dbReference>
<dbReference type="CDD" id="cd16922">
    <property type="entry name" value="HATPase_EvgS-ArcB-TorS-like"/>
    <property type="match status" value="1"/>
</dbReference>
<dbReference type="InterPro" id="IPR036097">
    <property type="entry name" value="HisK_dim/P_sf"/>
</dbReference>
<keyword evidence="5" id="KW-0418">Kinase</keyword>
<dbReference type="InterPro" id="IPR004358">
    <property type="entry name" value="Sig_transdc_His_kin-like_C"/>
</dbReference>
<evidence type="ECO:0000256" key="3">
    <source>
        <dbReference type="ARBA" id="ARBA00022553"/>
    </source>
</evidence>
<dbReference type="OrthoDB" id="9801651at2"/>
<sequence length="420" mass="46142">MTQGQRTCTILVVDDSRTHLAQLSDLLRQDGYAAVHTVRDPRTAVAECRERKPDVILLDYVMPHLDGLQVMDALQAARLEVEPAVILVTGHSDRNLRLEALRRGARDFIGRPFDPHELLARLSNVAQAQFLQRQLRHQNVMLESMVKESTQRLSEAMEVLRHAERQLAEQLEHSREENRRKSEFLANATHELRTPLNAILGFADLLVAEAYGPLGNPHYAEYAHDIHTAAEHLLALVEGTMDLAKAESGQDEIELREIDIGRTVQDSIRLLRQLAEIGGVSLTVSVPETPLRLRSDPEKIRQIVLNLASNAIKFTPKGGCVTVDVSADSDGGACILVIRDTGIGIAPQDLATALRPFGQVRSPDRPHPKGTGLGLPLTRRFVEMLGGSMAIDSRPGHGTVVTVRLPALAEEALSENLAAG</sequence>
<keyword evidence="3 6" id="KW-0597">Phosphoprotein</keyword>
<evidence type="ECO:0000259" key="8">
    <source>
        <dbReference type="PROSITE" id="PS50109"/>
    </source>
</evidence>
<dbReference type="GO" id="GO:0000155">
    <property type="term" value="F:phosphorelay sensor kinase activity"/>
    <property type="evidence" value="ECO:0007669"/>
    <property type="project" value="InterPro"/>
</dbReference>
<dbReference type="Pfam" id="PF00512">
    <property type="entry name" value="HisKA"/>
    <property type="match status" value="1"/>
</dbReference>
<dbReference type="HOGENOM" id="CLU_000445_114_72_5"/>
<dbReference type="Gene3D" id="3.30.565.10">
    <property type="entry name" value="Histidine kinase-like ATPase, C-terminal domain"/>
    <property type="match status" value="1"/>
</dbReference>
<dbReference type="Gene3D" id="3.40.50.2300">
    <property type="match status" value="1"/>
</dbReference>
<feature type="modified residue" description="4-aspartylphosphate" evidence="6">
    <location>
        <position position="59"/>
    </location>
</feature>
<evidence type="ECO:0000313" key="11">
    <source>
        <dbReference type="Proteomes" id="UP000001591"/>
    </source>
</evidence>
<keyword evidence="7" id="KW-0175">Coiled coil</keyword>
<dbReference type="Gene3D" id="1.10.287.130">
    <property type="match status" value="1"/>
</dbReference>
<evidence type="ECO:0000256" key="5">
    <source>
        <dbReference type="ARBA" id="ARBA00022777"/>
    </source>
</evidence>